<dbReference type="GO" id="GO:0016757">
    <property type="term" value="F:glycosyltransferase activity"/>
    <property type="evidence" value="ECO:0007669"/>
    <property type="project" value="InterPro"/>
</dbReference>
<dbReference type="Gene3D" id="3.40.50.2000">
    <property type="entry name" value="Glycogen Phosphorylase B"/>
    <property type="match status" value="3"/>
</dbReference>
<dbReference type="Pfam" id="PF13439">
    <property type="entry name" value="Glyco_transf_4"/>
    <property type="match status" value="1"/>
</dbReference>
<dbReference type="Proteomes" id="UP000346198">
    <property type="component" value="Unassembled WGS sequence"/>
</dbReference>
<feature type="domain" description="Glycosyl transferase family 1" evidence="1">
    <location>
        <begin position="174"/>
        <end position="334"/>
    </location>
</feature>
<proteinExistence type="predicted"/>
<keyword evidence="3" id="KW-0808">Transferase</keyword>
<gene>
    <name evidence="3" type="primary">tuaC</name>
    <name evidence="3" type="ORF">SCARR_03748</name>
</gene>
<dbReference type="InterPro" id="IPR001296">
    <property type="entry name" value="Glyco_trans_1"/>
</dbReference>
<dbReference type="CDD" id="cd03801">
    <property type="entry name" value="GT4_PimA-like"/>
    <property type="match status" value="2"/>
</dbReference>
<dbReference type="PANTHER" id="PTHR12526">
    <property type="entry name" value="GLYCOSYLTRANSFERASE"/>
    <property type="match status" value="1"/>
</dbReference>
<evidence type="ECO:0000259" key="1">
    <source>
        <dbReference type="Pfam" id="PF00534"/>
    </source>
</evidence>
<dbReference type="PANTHER" id="PTHR12526:SF637">
    <property type="entry name" value="GLYCOSYLTRANSFERASE EPSF-RELATED"/>
    <property type="match status" value="1"/>
</dbReference>
<dbReference type="AlphaFoldDB" id="A0A6C2UQV2"/>
<feature type="domain" description="Glycosyltransferase subfamily 4-like N-terminal" evidence="2">
    <location>
        <begin position="14"/>
        <end position="164"/>
    </location>
</feature>
<organism evidence="3 4">
    <name type="scientific">Pontiella sulfatireligans</name>
    <dbReference type="NCBI Taxonomy" id="2750658"/>
    <lineage>
        <taxon>Bacteria</taxon>
        <taxon>Pseudomonadati</taxon>
        <taxon>Kiritimatiellota</taxon>
        <taxon>Kiritimatiellia</taxon>
        <taxon>Kiritimatiellales</taxon>
        <taxon>Pontiellaceae</taxon>
        <taxon>Pontiella</taxon>
    </lineage>
</organism>
<protein>
    <submittedName>
        <fullName evidence="3">Teichuronic acid biosynthesis glycosyltransferase TuaC</fullName>
    </submittedName>
</protein>
<keyword evidence="4" id="KW-1185">Reference proteome</keyword>
<evidence type="ECO:0000313" key="3">
    <source>
        <dbReference type="EMBL" id="VGO21674.1"/>
    </source>
</evidence>
<evidence type="ECO:0000313" key="4">
    <source>
        <dbReference type="Proteomes" id="UP000346198"/>
    </source>
</evidence>
<dbReference type="RefSeq" id="WP_136063114.1">
    <property type="nucleotide sequence ID" value="NZ_CAAHFH010000002.1"/>
</dbReference>
<feature type="domain" description="Glycosyl transferase family 1" evidence="1">
    <location>
        <begin position="604"/>
        <end position="745"/>
    </location>
</feature>
<evidence type="ECO:0000259" key="2">
    <source>
        <dbReference type="Pfam" id="PF13439"/>
    </source>
</evidence>
<name>A0A6C2UQV2_9BACT</name>
<sequence length="789" mass="87663">MRVVHICQRDDPDVGGSLRVAEALVLEQRKAGLDVWLIFLYGEVSQIANSLAPFSVCLGLDSSRQAAKGIIALRKSIKRINPDIIHAHEGILWPRLVYLSLKTPVVVHAHSAADKSNGIFAWMLIRNTTDALISISEPTSASWKQAGFPPDKIQHISNGVDLNRFREVDRTTQQSLRRRLGLPENKKVLLWLGRVDCSMKGIDRIECIGNVLPDDVVLVVVGNGPAFERLNTRNADLLRAGRLIVTGSTYDPQDYFQAADIFIFTSHYEPFGLVILEAVACGLPLIAFPVDKGGGAIALLNEFGARWLQENAGREEVEATVRDALANSSAQNATRKMKVDKYDWGLKSNQIIQEYRILLGAPREVAGKAWPRVLVCQHGARHRYAIPRMLNEAGVLCAFYTDSSGKSNVGRFVRYAGHIAPASWSAASRWKIKGIPSEKTFSSDTVYFHELAQKIGGIRKKGIVLYHQRHQLLSSKMKKWGLRDANVVYSMYHEDLDFLRWAKDRGARSVVDVFISPITEEIMGKETALFPEWADERDVDGVELERRLWREASNLADLLICPSEWVAEGVRKISPEYVNKIRIVPYGCSIDYSGRVNEPVFGRVLFAGREALRKGLHYLAEAATKLKETIPALDVRIAGELPEKVIRHPLSKDLNFLGQLNGRQMREEFLTADMLVLPALSEGFAGVVAEAIGAGCPVIVTKEAGSPVINGREGLVVPSRNADALADAMQRMLTDRNFRSRCSENCLSQVPFYSEGQWLDRLVGVLNESLETCSAKPGEEMNSMSKSLA</sequence>
<dbReference type="EMBL" id="CAAHFH010000002">
    <property type="protein sequence ID" value="VGO21674.1"/>
    <property type="molecule type" value="Genomic_DNA"/>
</dbReference>
<dbReference type="InterPro" id="IPR028098">
    <property type="entry name" value="Glyco_trans_4-like_N"/>
</dbReference>
<accession>A0A6C2UQV2</accession>
<dbReference type="SUPFAM" id="SSF53756">
    <property type="entry name" value="UDP-Glycosyltransferase/glycogen phosphorylase"/>
    <property type="match status" value="2"/>
</dbReference>
<reference evidence="3 4" key="1">
    <citation type="submission" date="2019-04" db="EMBL/GenBank/DDBJ databases">
        <authorList>
            <person name="Van Vliet M D."/>
        </authorList>
    </citation>
    <scope>NUCLEOTIDE SEQUENCE [LARGE SCALE GENOMIC DNA]</scope>
    <source>
        <strain evidence="3 4">F21</strain>
    </source>
</reference>
<dbReference type="Pfam" id="PF00534">
    <property type="entry name" value="Glycos_transf_1"/>
    <property type="match status" value="2"/>
</dbReference>